<protein>
    <submittedName>
        <fullName evidence="2">Transcriptional regulator</fullName>
    </submittedName>
</protein>
<name>A0A290WSP1_9BURK</name>
<accession>A0A290WSP1</accession>
<evidence type="ECO:0000259" key="1">
    <source>
        <dbReference type="Pfam" id="PF07739"/>
    </source>
</evidence>
<dbReference type="KEGG" id="jsv:CNX70_06750"/>
<dbReference type="RefSeq" id="WP_096234065.1">
    <property type="nucleotide sequence ID" value="NZ_CP023422.1"/>
</dbReference>
<sequence>MNTKSENYLNECRAALSSEQTHSLAITANWAHVDKQKVHADWDELYREMVPVIGVLLPSAEPVQALIAEHYRIVSRFYKPSKKAYIGMSLFYGEDQDMMKFHNGYHRNMVPFLAQAISIYAEANL</sequence>
<dbReference type="InterPro" id="IPR036244">
    <property type="entry name" value="TipA-like_antibiotic-bd"/>
</dbReference>
<dbReference type="Pfam" id="PF07739">
    <property type="entry name" value="TipAS"/>
    <property type="match status" value="1"/>
</dbReference>
<keyword evidence="3" id="KW-1185">Reference proteome</keyword>
<dbReference type="EMBL" id="CP023422">
    <property type="protein sequence ID" value="ATD59917.1"/>
    <property type="molecule type" value="Genomic_DNA"/>
</dbReference>
<dbReference type="AlphaFoldDB" id="A0A290WSP1"/>
<dbReference type="Proteomes" id="UP000218437">
    <property type="component" value="Chromosome"/>
</dbReference>
<dbReference type="InterPro" id="IPR012925">
    <property type="entry name" value="TipAS_dom"/>
</dbReference>
<proteinExistence type="predicted"/>
<gene>
    <name evidence="2" type="ORF">CNX70_06750</name>
</gene>
<evidence type="ECO:0000313" key="2">
    <source>
        <dbReference type="EMBL" id="ATD59917.1"/>
    </source>
</evidence>
<dbReference type="Gene3D" id="1.10.490.50">
    <property type="entry name" value="Antibiotic binding domain of TipA-like multidrug resistance regulators"/>
    <property type="match status" value="1"/>
</dbReference>
<evidence type="ECO:0000313" key="3">
    <source>
        <dbReference type="Proteomes" id="UP000218437"/>
    </source>
</evidence>
<dbReference type="SUPFAM" id="SSF89082">
    <property type="entry name" value="Antibiotic binding domain of TipA-like multidrug resistance regulators"/>
    <property type="match status" value="1"/>
</dbReference>
<reference evidence="2 3" key="1">
    <citation type="submission" date="2017-09" db="EMBL/GenBank/DDBJ databases">
        <title>Complete genome sequence of Janthinobacterium svalbardensis PAMC 27463.</title>
        <authorList>
            <person name="Cho Y.-J."/>
            <person name="Cho A."/>
            <person name="Kim O.-S."/>
            <person name="Lee J.-I."/>
        </authorList>
    </citation>
    <scope>NUCLEOTIDE SEQUENCE [LARGE SCALE GENOMIC DNA]</scope>
    <source>
        <strain evidence="2 3">PAMC 27463</strain>
    </source>
</reference>
<organism evidence="2 3">
    <name type="scientific">Janthinobacterium svalbardensis</name>
    <dbReference type="NCBI Taxonomy" id="368607"/>
    <lineage>
        <taxon>Bacteria</taxon>
        <taxon>Pseudomonadati</taxon>
        <taxon>Pseudomonadota</taxon>
        <taxon>Betaproteobacteria</taxon>
        <taxon>Burkholderiales</taxon>
        <taxon>Oxalobacteraceae</taxon>
        <taxon>Janthinobacterium</taxon>
    </lineage>
</organism>
<feature type="domain" description="TipAS antibiotic-recognition" evidence="1">
    <location>
        <begin position="22"/>
        <end position="120"/>
    </location>
</feature>